<dbReference type="RefSeq" id="WP_004318986.1">
    <property type="nucleotide sequence ID" value="NZ_CP032819.1"/>
</dbReference>
<gene>
    <name evidence="2" type="ORF">D8S85_15500</name>
</gene>
<reference evidence="2 3" key="1">
    <citation type="submission" date="2018-10" db="EMBL/GenBank/DDBJ databases">
        <title>Butyricimonas faecalis sp. nov., isolated from human faeces and emended description of the genus Butyricimonas.</title>
        <authorList>
            <person name="Le Roy T."/>
            <person name="Van der Smissen P."/>
            <person name="Paquot A."/>
            <person name="Delzenne N."/>
            <person name="Muccioli G."/>
            <person name="Collet J.-F."/>
            <person name="Cani P.D."/>
        </authorList>
    </citation>
    <scope>NUCLEOTIDE SEQUENCE [LARGE SCALE GENOMIC DNA]</scope>
    <source>
        <strain evidence="2 3">H184</strain>
    </source>
</reference>
<dbReference type="Pfam" id="PF00899">
    <property type="entry name" value="ThiF"/>
    <property type="match status" value="1"/>
</dbReference>
<accession>A0A3S9VWA3</accession>
<dbReference type="GeneID" id="86890045"/>
<name>A0A3S9VWA3_9BACT</name>
<dbReference type="OrthoDB" id="5298642at2"/>
<dbReference type="EMBL" id="CP032819">
    <property type="protein sequence ID" value="AZS30812.1"/>
    <property type="molecule type" value="Genomic_DNA"/>
</dbReference>
<evidence type="ECO:0000313" key="3">
    <source>
        <dbReference type="Proteomes" id="UP000270673"/>
    </source>
</evidence>
<evidence type="ECO:0000259" key="1">
    <source>
        <dbReference type="Pfam" id="PF00899"/>
    </source>
</evidence>
<protein>
    <submittedName>
        <fullName evidence="2">PRTRC system ThiF family protein</fullName>
    </submittedName>
</protein>
<dbReference type="CDD" id="cd01483">
    <property type="entry name" value="E1_enzyme_family"/>
    <property type="match status" value="1"/>
</dbReference>
<dbReference type="AlphaFoldDB" id="A0A3S9VWA3"/>
<dbReference type="KEGG" id="buy:D8S85_15500"/>
<dbReference type="InterPro" id="IPR022500">
    <property type="entry name" value="PRTRC_ThiF"/>
</dbReference>
<evidence type="ECO:0000313" key="2">
    <source>
        <dbReference type="EMBL" id="AZS30812.1"/>
    </source>
</evidence>
<dbReference type="InterPro" id="IPR000594">
    <property type="entry name" value="ThiF_NAD_FAD-bd"/>
</dbReference>
<proteinExistence type="predicted"/>
<sequence>MKRVHYTDSYLMNPQHPVTVNIIGAGGTGSQVLTGMARLDVTLRALGHPGLFVTVYDPDIVTDANIGRQLFGPSDLGLNKSQCLVTRINNFFGNDWKAEASFYPSVLKEVKRTEIANITITCTDNIKSRLDLWNVLAKVPSSSYTDNNTPLYWMDFGNTKTAGQVVLGTVPKKIKQPVSTMYETVGSLKVITRFVKYARVKEVDSGPSCSLAEALEKQDLFINSTLAQLGCNILWKMFRHGMIEHHGLFLNLETMKVNPIGV</sequence>
<dbReference type="SUPFAM" id="SSF69572">
    <property type="entry name" value="Activating enzymes of the ubiquitin-like proteins"/>
    <property type="match status" value="1"/>
</dbReference>
<dbReference type="Proteomes" id="UP000270673">
    <property type="component" value="Chromosome"/>
</dbReference>
<dbReference type="NCBIfam" id="TIGR03736">
    <property type="entry name" value="PRTRC_ThiF"/>
    <property type="match status" value="1"/>
</dbReference>
<keyword evidence="3" id="KW-1185">Reference proteome</keyword>
<feature type="domain" description="THIF-type NAD/FAD binding fold" evidence="1">
    <location>
        <begin position="19"/>
        <end position="136"/>
    </location>
</feature>
<dbReference type="Gene3D" id="3.40.50.720">
    <property type="entry name" value="NAD(P)-binding Rossmann-like Domain"/>
    <property type="match status" value="1"/>
</dbReference>
<organism evidence="2 3">
    <name type="scientific">Butyricimonas faecalis</name>
    <dbReference type="NCBI Taxonomy" id="2093856"/>
    <lineage>
        <taxon>Bacteria</taxon>
        <taxon>Pseudomonadati</taxon>
        <taxon>Bacteroidota</taxon>
        <taxon>Bacteroidia</taxon>
        <taxon>Bacteroidales</taxon>
        <taxon>Odoribacteraceae</taxon>
        <taxon>Butyricimonas</taxon>
    </lineage>
</organism>
<dbReference type="InterPro" id="IPR035985">
    <property type="entry name" value="Ubiquitin-activating_enz"/>
</dbReference>
<dbReference type="GO" id="GO:0008641">
    <property type="term" value="F:ubiquitin-like modifier activating enzyme activity"/>
    <property type="evidence" value="ECO:0007669"/>
    <property type="project" value="InterPro"/>
</dbReference>